<organism evidence="3 4">
    <name type="scientific">Planococcus versutus</name>
    <dbReference type="NCBI Taxonomy" id="1302659"/>
    <lineage>
        <taxon>Bacteria</taxon>
        <taxon>Bacillati</taxon>
        <taxon>Bacillota</taxon>
        <taxon>Bacilli</taxon>
        <taxon>Bacillales</taxon>
        <taxon>Caryophanaceae</taxon>
        <taxon>Planococcus</taxon>
    </lineage>
</organism>
<proteinExistence type="predicted"/>
<evidence type="ECO:0000256" key="2">
    <source>
        <dbReference type="SAM" id="SignalP"/>
    </source>
</evidence>
<feature type="chain" id="PRO_5039661315" description="Type VII secretion protein EssA" evidence="2">
    <location>
        <begin position="21"/>
        <end position="138"/>
    </location>
</feature>
<gene>
    <name evidence="3" type="ORF">I858_014795</name>
</gene>
<dbReference type="EMBL" id="CP016540">
    <property type="protein sequence ID" value="ANU28257.1"/>
    <property type="molecule type" value="Genomic_DNA"/>
</dbReference>
<evidence type="ECO:0008006" key="5">
    <source>
        <dbReference type="Google" id="ProtNLM"/>
    </source>
</evidence>
<dbReference type="OrthoDB" id="9968733at2"/>
<keyword evidence="2" id="KW-0732">Signal</keyword>
<evidence type="ECO:0000256" key="1">
    <source>
        <dbReference type="SAM" id="Phobius"/>
    </source>
</evidence>
<dbReference type="KEGG" id="pll:I858_014795"/>
<evidence type="ECO:0000313" key="4">
    <source>
        <dbReference type="Proteomes" id="UP000053354"/>
    </source>
</evidence>
<dbReference type="Proteomes" id="UP000053354">
    <property type="component" value="Chromosome"/>
</dbReference>
<keyword evidence="4" id="KW-1185">Reference proteome</keyword>
<sequence length="138" mass="15486">MKKLMLLLVLSLIVFGQAMTDEVYEKSSNSVIVASKVQPDNLRMDLQSQKLSLSRKVKQSTSRCPAEVLFLGSRTKQVFSKYIAIETQIAGVSITETKSPLVKADLDEEAGRINWITAIIIVCIAFLVYLINRKKHDK</sequence>
<dbReference type="RefSeq" id="WP_065524620.1">
    <property type="nucleotide sequence ID" value="NZ_CP016540.2"/>
</dbReference>
<keyword evidence="1" id="KW-0472">Membrane</keyword>
<accession>A0A1B1S4X7</accession>
<keyword evidence="1" id="KW-1133">Transmembrane helix</keyword>
<feature type="signal peptide" evidence="2">
    <location>
        <begin position="1"/>
        <end position="20"/>
    </location>
</feature>
<dbReference type="AlphaFoldDB" id="A0A1B1S4X7"/>
<keyword evidence="1" id="KW-0812">Transmembrane</keyword>
<reference evidence="3" key="1">
    <citation type="submission" date="2016-10" db="EMBL/GenBank/DDBJ databases">
        <authorList>
            <person name="See-Too W.S."/>
        </authorList>
    </citation>
    <scope>NUCLEOTIDE SEQUENCE</scope>
    <source>
        <strain evidence="3">L10.15</strain>
    </source>
</reference>
<feature type="transmembrane region" description="Helical" evidence="1">
    <location>
        <begin position="113"/>
        <end position="131"/>
    </location>
</feature>
<evidence type="ECO:0000313" key="3">
    <source>
        <dbReference type="EMBL" id="ANU28257.1"/>
    </source>
</evidence>
<protein>
    <recommendedName>
        <fullName evidence="5">Type VII secretion protein EssA</fullName>
    </recommendedName>
</protein>
<name>A0A1B1S4X7_9BACL</name>